<dbReference type="GO" id="GO:0030833">
    <property type="term" value="P:regulation of actin filament polymerization"/>
    <property type="evidence" value="ECO:0007669"/>
    <property type="project" value="InterPro"/>
</dbReference>
<evidence type="ECO:0000313" key="6">
    <source>
        <dbReference type="EMBL" id="JAC81413.1"/>
    </source>
</evidence>
<dbReference type="InterPro" id="IPR006789">
    <property type="entry name" value="ARPC5"/>
</dbReference>
<dbReference type="Gene3D" id="1.25.40.190">
    <property type="entry name" value="Actin-related protein 2/3 complex subunit 5"/>
    <property type="match status" value="1"/>
</dbReference>
<evidence type="ECO:0000256" key="1">
    <source>
        <dbReference type="ARBA" id="ARBA00004245"/>
    </source>
</evidence>
<comment type="function">
    <text evidence="5">Functions as component of the Arp2/3 complex which is involved in regulation of actin polymerization and together with an activating nucleation-promoting factor (NPF) mediates the formation of branched actin networks. Arp2/3 complex plays a critical role in the control of cell morphogenesis via the modulation of cell polarity development.</text>
</comment>
<gene>
    <name evidence="6" type="ORF">TSPGSL018_7984</name>
</gene>
<dbReference type="PANTHER" id="PTHR12644">
    <property type="entry name" value="ARP2/3 COMPLEX 16 KD SUBUNIT P16-ARC"/>
    <property type="match status" value="1"/>
</dbReference>
<dbReference type="InterPro" id="IPR036743">
    <property type="entry name" value="ARPC5_sf"/>
</dbReference>
<comment type="similarity">
    <text evidence="2 5">Belongs to the ARPC5 family.</text>
</comment>
<keyword evidence="3" id="KW-0963">Cytoplasm</keyword>
<dbReference type="GO" id="GO:0005885">
    <property type="term" value="C:Arp2/3 protein complex"/>
    <property type="evidence" value="ECO:0007669"/>
    <property type="project" value="InterPro"/>
</dbReference>
<protein>
    <recommendedName>
        <fullName evidence="5">Actin-related protein 2/3 complex subunit 5</fullName>
    </recommendedName>
</protein>
<accession>A0A061SAW8</accession>
<evidence type="ECO:0000256" key="3">
    <source>
        <dbReference type="ARBA" id="ARBA00022490"/>
    </source>
</evidence>
<sequence length="114" mass="12393">MSAEEVLSAIRSLVLSSFVSDPAACDSPPATSERQEASCNDYLEKVLKTISMSKDEEICKVVAALSCDEADVLMRAVYEGLSRGEAALSAKLFRWHEQLVGARGLGTVMRAMHR</sequence>
<comment type="subcellular location">
    <subcellularLocation>
        <location evidence="1">Cytoplasm</location>
        <location evidence="1">Cytoskeleton</location>
    </subcellularLocation>
</comment>
<proteinExistence type="inferred from homology"/>
<reference evidence="6" key="1">
    <citation type="submission" date="2014-05" db="EMBL/GenBank/DDBJ databases">
        <title>The transcriptome of the halophilic microalga Tetraselmis sp. GSL018 isolated from the Great Salt Lake, Utah.</title>
        <authorList>
            <person name="Jinkerson R.E."/>
            <person name="D'Adamo S."/>
            <person name="Posewitz M.C."/>
        </authorList>
    </citation>
    <scope>NUCLEOTIDE SEQUENCE</scope>
    <source>
        <strain evidence="6">GSL018</strain>
    </source>
</reference>
<dbReference type="EMBL" id="GBEZ01003749">
    <property type="protein sequence ID" value="JAC81413.1"/>
    <property type="molecule type" value="Transcribed_RNA"/>
</dbReference>
<dbReference type="AlphaFoldDB" id="A0A061SAW8"/>
<keyword evidence="4 5" id="KW-0206">Cytoskeleton</keyword>
<evidence type="ECO:0000256" key="4">
    <source>
        <dbReference type="ARBA" id="ARBA00023212"/>
    </source>
</evidence>
<dbReference type="Pfam" id="PF04699">
    <property type="entry name" value="P16-Arc"/>
    <property type="match status" value="1"/>
</dbReference>
<dbReference type="GO" id="GO:0034314">
    <property type="term" value="P:Arp2/3 complex-mediated actin nucleation"/>
    <property type="evidence" value="ECO:0007669"/>
    <property type="project" value="InterPro"/>
</dbReference>
<dbReference type="SUPFAM" id="SSF69103">
    <property type="entry name" value="Arp2/3 complex 16 kDa subunit ARPC5"/>
    <property type="match status" value="1"/>
</dbReference>
<evidence type="ECO:0000256" key="5">
    <source>
        <dbReference type="RuleBase" id="RU004301"/>
    </source>
</evidence>
<name>A0A061SAW8_9CHLO</name>
<organism evidence="6">
    <name type="scientific">Tetraselmis sp. GSL018</name>
    <dbReference type="NCBI Taxonomy" id="582737"/>
    <lineage>
        <taxon>Eukaryota</taxon>
        <taxon>Viridiplantae</taxon>
        <taxon>Chlorophyta</taxon>
        <taxon>core chlorophytes</taxon>
        <taxon>Chlorodendrophyceae</taxon>
        <taxon>Chlorodendrales</taxon>
        <taxon>Chlorodendraceae</taxon>
        <taxon>Tetraselmis</taxon>
    </lineage>
</organism>
<evidence type="ECO:0000256" key="2">
    <source>
        <dbReference type="ARBA" id="ARBA00006084"/>
    </source>
</evidence>